<protein>
    <recommendedName>
        <fullName evidence="5">MYND-type domain-containing protein</fullName>
    </recommendedName>
</protein>
<evidence type="ECO:0000313" key="7">
    <source>
        <dbReference type="Proteomes" id="UP001521222"/>
    </source>
</evidence>
<gene>
    <name evidence="6" type="ORF">SLS59_008102</name>
</gene>
<organism evidence="6 7">
    <name type="scientific">Nothophoma quercina</name>
    <dbReference type="NCBI Taxonomy" id="749835"/>
    <lineage>
        <taxon>Eukaryota</taxon>
        <taxon>Fungi</taxon>
        <taxon>Dikarya</taxon>
        <taxon>Ascomycota</taxon>
        <taxon>Pezizomycotina</taxon>
        <taxon>Dothideomycetes</taxon>
        <taxon>Pleosporomycetidae</taxon>
        <taxon>Pleosporales</taxon>
        <taxon>Pleosporineae</taxon>
        <taxon>Didymellaceae</taxon>
        <taxon>Nothophoma</taxon>
    </lineage>
</organism>
<name>A0ABR3QVC8_9PLEO</name>
<dbReference type="InterPro" id="IPR002893">
    <property type="entry name" value="Znf_MYND"/>
</dbReference>
<keyword evidence="7" id="KW-1185">Reference proteome</keyword>
<sequence length="283" mass="31458">MGAWGYQLFQSDHDFEIMEDLADEADIRGFNQKAKAAAKAAGKSAEEIDRMMLFIDDKHCTDVPAVRAYLDDGLLVKMIKNRETEMLITRINPTPEQEFKDHRMDPCYAYVLLGACAMTLGCHLPEPYVAMLKKVYDQGGLMPDAQQQMKKALFGPDGYQNGVPYDFKSLSLEEQADANGKIPGGNKPNHFGFVGMNVLEPGHVFDTGMTTCKTSAVIKELRSKYNNPDACGECAAQQGQDGAALLQCARCKDRRYCSTTCQKNHWKVHKKVCQAEKLGLLAD</sequence>
<dbReference type="PROSITE" id="PS50865">
    <property type="entry name" value="ZF_MYND_2"/>
    <property type="match status" value="1"/>
</dbReference>
<keyword evidence="1" id="KW-0479">Metal-binding</keyword>
<feature type="domain" description="MYND-type" evidence="5">
    <location>
        <begin position="231"/>
        <end position="273"/>
    </location>
</feature>
<comment type="caution">
    <text evidence="6">The sequence shown here is derived from an EMBL/GenBank/DDBJ whole genome shotgun (WGS) entry which is preliminary data.</text>
</comment>
<evidence type="ECO:0000256" key="1">
    <source>
        <dbReference type="ARBA" id="ARBA00022723"/>
    </source>
</evidence>
<evidence type="ECO:0000256" key="2">
    <source>
        <dbReference type="ARBA" id="ARBA00022771"/>
    </source>
</evidence>
<keyword evidence="3" id="KW-0862">Zinc</keyword>
<dbReference type="Proteomes" id="UP001521222">
    <property type="component" value="Unassembled WGS sequence"/>
</dbReference>
<dbReference type="Gene3D" id="6.10.140.2220">
    <property type="match status" value="1"/>
</dbReference>
<evidence type="ECO:0000256" key="3">
    <source>
        <dbReference type="ARBA" id="ARBA00022833"/>
    </source>
</evidence>
<evidence type="ECO:0000259" key="5">
    <source>
        <dbReference type="PROSITE" id="PS50865"/>
    </source>
</evidence>
<evidence type="ECO:0000256" key="4">
    <source>
        <dbReference type="PROSITE-ProRule" id="PRU00134"/>
    </source>
</evidence>
<evidence type="ECO:0000313" key="6">
    <source>
        <dbReference type="EMBL" id="KAL1596111.1"/>
    </source>
</evidence>
<keyword evidence="2 4" id="KW-0863">Zinc-finger</keyword>
<dbReference type="EMBL" id="JAKIXB020000030">
    <property type="protein sequence ID" value="KAL1596111.1"/>
    <property type="molecule type" value="Genomic_DNA"/>
</dbReference>
<proteinExistence type="predicted"/>
<dbReference type="SUPFAM" id="SSF144232">
    <property type="entry name" value="HIT/MYND zinc finger-like"/>
    <property type="match status" value="1"/>
</dbReference>
<reference evidence="6 7" key="1">
    <citation type="submission" date="2024-02" db="EMBL/GenBank/DDBJ databases">
        <title>De novo assembly and annotation of 12 fungi associated with fruit tree decline syndrome in Ontario, Canada.</title>
        <authorList>
            <person name="Sulman M."/>
            <person name="Ellouze W."/>
            <person name="Ilyukhin E."/>
        </authorList>
    </citation>
    <scope>NUCLEOTIDE SEQUENCE [LARGE SCALE GENOMIC DNA]</scope>
    <source>
        <strain evidence="6 7">M97-236</strain>
    </source>
</reference>
<dbReference type="PROSITE" id="PS01360">
    <property type="entry name" value="ZF_MYND_1"/>
    <property type="match status" value="1"/>
</dbReference>
<accession>A0ABR3QVC8</accession>
<dbReference type="Pfam" id="PF01753">
    <property type="entry name" value="zf-MYND"/>
    <property type="match status" value="1"/>
</dbReference>